<proteinExistence type="predicted"/>
<comment type="caution">
    <text evidence="1">The sequence shown here is derived from an EMBL/GenBank/DDBJ whole genome shotgun (WGS) entry which is preliminary data.</text>
</comment>
<dbReference type="InterPro" id="IPR007486">
    <property type="entry name" value="YebE"/>
</dbReference>
<evidence type="ECO:0000313" key="2">
    <source>
        <dbReference type="Proteomes" id="UP000019678"/>
    </source>
</evidence>
<keyword evidence="2" id="KW-1185">Reference proteome</keyword>
<dbReference type="RefSeq" id="WP_044234692.1">
    <property type="nucleotide sequence ID" value="NZ_ASRX01000001.1"/>
</dbReference>
<protein>
    <submittedName>
        <fullName evidence="1">Putative membrane protein</fullName>
    </submittedName>
</protein>
<sequence length="127" mass="14548">MKTQDLAILKSLVSVAWADGEYHDSEREMVEALISAFEANETEAQFIREYASEQKTLDDIPLDDLSEADRRLLLQHAVYLTFVDKEQHEAEKKFLEALSTHLGLAEDEARQIREAAEQRAQAHMTML</sequence>
<dbReference type="EMBL" id="ASRX01000001">
    <property type="protein sequence ID" value="EYF08993.1"/>
    <property type="molecule type" value="Genomic_DNA"/>
</dbReference>
<reference evidence="1 2" key="1">
    <citation type="submission" date="2013-05" db="EMBL/GenBank/DDBJ databases">
        <title>Genome assembly of Chondromyces apiculatus DSM 436.</title>
        <authorList>
            <person name="Sharma G."/>
            <person name="Khatri I."/>
            <person name="Kaur C."/>
            <person name="Mayilraj S."/>
            <person name="Subramanian S."/>
        </authorList>
    </citation>
    <scope>NUCLEOTIDE SEQUENCE [LARGE SCALE GENOMIC DNA]</scope>
    <source>
        <strain evidence="1 2">DSM 436</strain>
    </source>
</reference>
<dbReference type="Gene3D" id="1.10.3680.10">
    <property type="entry name" value="TerB-like"/>
    <property type="match status" value="1"/>
</dbReference>
<organism evidence="1 2">
    <name type="scientific">Chondromyces apiculatus DSM 436</name>
    <dbReference type="NCBI Taxonomy" id="1192034"/>
    <lineage>
        <taxon>Bacteria</taxon>
        <taxon>Pseudomonadati</taxon>
        <taxon>Myxococcota</taxon>
        <taxon>Polyangia</taxon>
        <taxon>Polyangiales</taxon>
        <taxon>Polyangiaceae</taxon>
        <taxon>Chondromyces</taxon>
    </lineage>
</organism>
<dbReference type="eggNOG" id="COG2979">
    <property type="taxonomic scope" value="Bacteria"/>
</dbReference>
<dbReference type="Proteomes" id="UP000019678">
    <property type="component" value="Unassembled WGS sequence"/>
</dbReference>
<accession>A0A017TI88</accession>
<evidence type="ECO:0000313" key="1">
    <source>
        <dbReference type="EMBL" id="EYF08993.1"/>
    </source>
</evidence>
<dbReference type="InterPro" id="IPR029024">
    <property type="entry name" value="TerB-like"/>
</dbReference>
<name>A0A017TI88_9BACT</name>
<dbReference type="AlphaFoldDB" id="A0A017TI88"/>
<dbReference type="SUPFAM" id="SSF158682">
    <property type="entry name" value="TerB-like"/>
    <property type="match status" value="1"/>
</dbReference>
<dbReference type="OrthoDB" id="516441at2"/>
<dbReference type="Pfam" id="PF04391">
    <property type="entry name" value="DUF533"/>
    <property type="match status" value="1"/>
</dbReference>
<dbReference type="STRING" id="1192034.CAP_0077"/>
<gene>
    <name evidence="1" type="ORF">CAP_0077</name>
</gene>